<accession>A0A9X3PFP1</accession>
<dbReference type="InterPro" id="IPR025851">
    <property type="entry name" value="SUKH-4"/>
</dbReference>
<dbReference type="AlphaFoldDB" id="A0A9X3PFP1"/>
<comment type="caution">
    <text evidence="1">The sequence shown here is derived from an EMBL/GenBank/DDBJ whole genome shotgun (WGS) entry which is preliminary data.</text>
</comment>
<evidence type="ECO:0000313" key="2">
    <source>
        <dbReference type="Proteomes" id="UP001146067"/>
    </source>
</evidence>
<dbReference type="Pfam" id="PF14435">
    <property type="entry name" value="SUKH-4"/>
    <property type="match status" value="1"/>
</dbReference>
<dbReference type="EMBL" id="JAPZVP010000016">
    <property type="protein sequence ID" value="MDA1361744.1"/>
    <property type="molecule type" value="Genomic_DNA"/>
</dbReference>
<name>A0A9X3PFP1_9ACTN</name>
<reference evidence="1" key="1">
    <citation type="submission" date="2022-12" db="EMBL/GenBank/DDBJ databases">
        <title>Gycomyces niveus sp.nov.,a novel actinomycete isolated from soil in Shouguan.</title>
        <authorList>
            <person name="Yang X."/>
        </authorList>
    </citation>
    <scope>NUCLEOTIDE SEQUENCE</scope>
    <source>
        <strain evidence="1">NEAU-A15</strain>
    </source>
</reference>
<proteinExistence type="predicted"/>
<evidence type="ECO:0000313" key="1">
    <source>
        <dbReference type="EMBL" id="MDA1361744.1"/>
    </source>
</evidence>
<dbReference type="Proteomes" id="UP001146067">
    <property type="component" value="Unassembled WGS sequence"/>
</dbReference>
<organism evidence="1 2">
    <name type="scientific">Glycomyces luteolus</name>
    <dbReference type="NCBI Taxonomy" id="2670330"/>
    <lineage>
        <taxon>Bacteria</taxon>
        <taxon>Bacillati</taxon>
        <taxon>Actinomycetota</taxon>
        <taxon>Actinomycetes</taxon>
        <taxon>Glycomycetales</taxon>
        <taxon>Glycomycetaceae</taxon>
        <taxon>Glycomyces</taxon>
    </lineage>
</organism>
<keyword evidence="2" id="KW-1185">Reference proteome</keyword>
<protein>
    <submittedName>
        <fullName evidence="1">SUKH-4 family immunity protein</fullName>
    </submittedName>
</protein>
<sequence length="178" mass="19649">MTDSDAYLKAWEPDNVIPFPREAWIGEFKAPKATYPVVDFLPIDMSVVYTAYLEDARFDLYSRINLDMGRDGTLELAVVGAVPDDKDDMLFCLDTGSGQVLLLGVSDGTMELVNSTFKALTEFLYHFALFIDADTGGAGRARRAKVLRGTLNGIDPQALADRESWWSIALMQLEGAKA</sequence>
<dbReference type="RefSeq" id="WP_270111777.1">
    <property type="nucleotide sequence ID" value="NZ_JAPZVP010000016.1"/>
</dbReference>
<gene>
    <name evidence="1" type="ORF">O1R50_19100</name>
</gene>